<feature type="domain" description="Mmc1 C-terminal" evidence="3">
    <location>
        <begin position="382"/>
        <end position="601"/>
    </location>
</feature>
<keyword evidence="2" id="KW-1133">Transmembrane helix</keyword>
<feature type="compositionally biased region" description="Low complexity" evidence="1">
    <location>
        <begin position="57"/>
        <end position="72"/>
    </location>
</feature>
<keyword evidence="2" id="KW-0472">Membrane</keyword>
<dbReference type="HOGENOM" id="CLU_023613_1_0_1"/>
<dbReference type="PANTHER" id="PTHR38644">
    <property type="entry name" value="EXPRESSED PROTEIN"/>
    <property type="match status" value="1"/>
</dbReference>
<accession>K1WPC0</accession>
<dbReference type="OMA" id="WAERAHT"/>
<dbReference type="OrthoDB" id="5319015at2759"/>
<dbReference type="STRING" id="1072389.K1WPC0"/>
<dbReference type="InterPro" id="IPR056196">
    <property type="entry name" value="Mmc1_C"/>
</dbReference>
<evidence type="ECO:0000259" key="3">
    <source>
        <dbReference type="Pfam" id="PF23868"/>
    </source>
</evidence>
<proteinExistence type="predicted"/>
<keyword evidence="5" id="KW-1185">Reference proteome</keyword>
<keyword evidence="2" id="KW-0812">Transmembrane</keyword>
<dbReference type="Pfam" id="PF23868">
    <property type="entry name" value="Mmc1_C"/>
    <property type="match status" value="1"/>
</dbReference>
<organism evidence="4 5">
    <name type="scientific">Marssonina brunnea f. sp. multigermtubi (strain MB_m1)</name>
    <name type="common">Marssonina leaf spot fungus</name>
    <dbReference type="NCBI Taxonomy" id="1072389"/>
    <lineage>
        <taxon>Eukaryota</taxon>
        <taxon>Fungi</taxon>
        <taxon>Dikarya</taxon>
        <taxon>Ascomycota</taxon>
        <taxon>Pezizomycotina</taxon>
        <taxon>Leotiomycetes</taxon>
        <taxon>Helotiales</taxon>
        <taxon>Drepanopezizaceae</taxon>
        <taxon>Drepanopeziza</taxon>
    </lineage>
</organism>
<evidence type="ECO:0000313" key="5">
    <source>
        <dbReference type="Proteomes" id="UP000006753"/>
    </source>
</evidence>
<sequence length="646" mass="70978">MSPRHARAAVGQLHLYRPSATPRKQKICLICSASRTLPRPARRPRVQHASARIQARQQSSATSINQSSSTSSKSLRLELQEALRDLEKHAAPYVNVSKLRLALRGLEQSAGQETIRIAILGIADGGTSLQKAKELLRLLVADPLKTEEEWERILLSDHGGRPIFMKVGQDGADASFQGNRLVQEIHVSSPTLNGHKLEILVMEMDPPTRGSGEAGFAEAVLVPTMEIPTSGTGRYTPVTTPVHKSLVVSEGIVGVASVLNYPVDIDREIIASTVDLPVSNHASLPFQVVDISLGSEALRSFRQSVENALLYEKNWFASGIPEILEWVKSGTASPNGETKAPLRKLVESVLKGASLAVEAEEARQLGTSLSKHVPSPRLAALRKDLSRWAENAHTELRDDLDIAFHGQRWRKLGWWKLFWRVDDVSMISTDILNQRFLTNAEKEIIFVAGCIAQAGIFRHTEASPKNWAYKAVEEVAVEPTLGSASPPPKMRDLVRPAKDTMPSKIRDRPWPLQIPVARAYLAQETVPALQALAQKLVFQTLTTSSLFSAFAGLMYISSITTTLYEAGGVAAVGIVWGLRRMQGKWETARKFWEGEVREEGRKSVRAVEGIVGGVLKEQKPEVVEDAQILKAKMAIERAEGAFTASK</sequence>
<dbReference type="InParanoid" id="K1WPC0"/>
<dbReference type="Pfam" id="PF23867">
    <property type="entry name" value="Mmc1_N"/>
    <property type="match status" value="1"/>
</dbReference>
<dbReference type="eggNOG" id="ENOG502RY8K">
    <property type="taxonomic scope" value="Eukaryota"/>
</dbReference>
<feature type="transmembrane region" description="Helical" evidence="2">
    <location>
        <begin position="553"/>
        <end position="578"/>
    </location>
</feature>
<dbReference type="AlphaFoldDB" id="K1WPC0"/>
<dbReference type="GeneID" id="18758677"/>
<gene>
    <name evidence="4" type="ORF">MBM_02742</name>
</gene>
<dbReference type="EMBL" id="JH921431">
    <property type="protein sequence ID" value="EKD19505.1"/>
    <property type="molecule type" value="Genomic_DNA"/>
</dbReference>
<feature type="region of interest" description="Disordered" evidence="1">
    <location>
        <begin position="39"/>
        <end position="72"/>
    </location>
</feature>
<dbReference type="KEGG" id="mbe:MBM_02742"/>
<reference evidence="4 5" key="1">
    <citation type="journal article" date="2012" name="BMC Genomics">
        <title>Sequencing the genome of Marssonina brunnea reveals fungus-poplar co-evolution.</title>
        <authorList>
            <person name="Zhu S."/>
            <person name="Cao Y.-Z."/>
            <person name="Jiang C."/>
            <person name="Tan B.-Y."/>
            <person name="Wang Z."/>
            <person name="Feng S."/>
            <person name="Zhang L."/>
            <person name="Su X.-H."/>
            <person name="Brejova B."/>
            <person name="Vinar T."/>
            <person name="Xu M."/>
            <person name="Wang M.-X."/>
            <person name="Zhang S.-G."/>
            <person name="Huang M.-R."/>
            <person name="Wu R."/>
            <person name="Zhou Y."/>
        </authorList>
    </citation>
    <scope>NUCLEOTIDE SEQUENCE [LARGE SCALE GENOMIC DNA]</scope>
    <source>
        <strain evidence="4 5">MB_m1</strain>
    </source>
</reference>
<evidence type="ECO:0000313" key="4">
    <source>
        <dbReference type="EMBL" id="EKD19505.1"/>
    </source>
</evidence>
<protein>
    <recommendedName>
        <fullName evidence="3">Mmc1 C-terminal domain-containing protein</fullName>
    </recommendedName>
</protein>
<name>K1WPC0_MARBU</name>
<dbReference type="PANTHER" id="PTHR38644:SF1">
    <property type="entry name" value="EXPRESSED PROTEIN"/>
    <property type="match status" value="1"/>
</dbReference>
<evidence type="ECO:0000256" key="2">
    <source>
        <dbReference type="SAM" id="Phobius"/>
    </source>
</evidence>
<evidence type="ECO:0000256" key="1">
    <source>
        <dbReference type="SAM" id="MobiDB-lite"/>
    </source>
</evidence>
<dbReference type="Proteomes" id="UP000006753">
    <property type="component" value="Unassembled WGS sequence"/>
</dbReference>